<dbReference type="EMBL" id="CCXZ01000144">
    <property type="protein sequence ID" value="CEG17042.1"/>
    <property type="molecule type" value="Genomic_DNA"/>
</dbReference>
<gene>
    <name evidence="3" type="ORF">XAC3562_50038</name>
</gene>
<protein>
    <submittedName>
        <fullName evidence="3">Uncharacterized protein</fullName>
    </submittedName>
</protein>
<dbReference type="KEGG" id="xcu:J159_00235"/>
<dbReference type="KEGG" id="xcn:J169_00233"/>
<feature type="region of interest" description="Disordered" evidence="1">
    <location>
        <begin position="1"/>
        <end position="21"/>
    </location>
</feature>
<sequence length="178" mass="19534">MQAGLSAGHCEPARKRRHRRQINSTNDTGSAFILCLMLRVLFDREGKRCMTFASARLLLVIAGVVLPYAARLPFGLEWVRQYTDVGLGGWLLLGGFNAIAWSALLGISFLYRRPIALLVPCLIGFGVLAWAHATVDLRADAQSALALIFIPVYALLPITLGGVLGYLLDRKLRRSAMP</sequence>
<dbReference type="KEGG" id="xcm:J164_00234"/>
<feature type="transmembrane region" description="Helical" evidence="2">
    <location>
        <begin position="145"/>
        <end position="168"/>
    </location>
</feature>
<keyword evidence="2" id="KW-0812">Transmembrane</keyword>
<feature type="transmembrane region" description="Helical" evidence="2">
    <location>
        <begin position="115"/>
        <end position="133"/>
    </location>
</feature>
<keyword evidence="4" id="KW-1185">Reference proteome</keyword>
<dbReference type="KEGG" id="xcw:J162_00234"/>
<dbReference type="Proteomes" id="UP000052230">
    <property type="component" value="Unassembled WGS sequence"/>
</dbReference>
<proteinExistence type="predicted"/>
<reference evidence="3 4" key="1">
    <citation type="submission" date="2014-09" db="EMBL/GenBank/DDBJ databases">
        <authorList>
            <person name="Regsiter A."/>
        </authorList>
    </citation>
    <scope>NUCLEOTIDE SEQUENCE [LARGE SCALE GENOMIC DNA]</scope>
</reference>
<dbReference type="AlphaFoldDB" id="A0A0U5FF69"/>
<name>A0A0U5FF69_XANCI</name>
<feature type="transmembrane region" description="Helical" evidence="2">
    <location>
        <begin position="90"/>
        <end position="110"/>
    </location>
</feature>
<accession>A0A0U5FF69</accession>
<organism evidence="3 4">
    <name type="scientific">Xanthomonas citri pv. citri</name>
    <dbReference type="NCBI Taxonomy" id="611301"/>
    <lineage>
        <taxon>Bacteria</taxon>
        <taxon>Pseudomonadati</taxon>
        <taxon>Pseudomonadota</taxon>
        <taxon>Gammaproteobacteria</taxon>
        <taxon>Lysobacterales</taxon>
        <taxon>Lysobacteraceae</taxon>
        <taxon>Xanthomonas</taxon>
    </lineage>
</organism>
<evidence type="ECO:0000313" key="3">
    <source>
        <dbReference type="EMBL" id="CEG17042.1"/>
    </source>
</evidence>
<evidence type="ECO:0000256" key="1">
    <source>
        <dbReference type="SAM" id="MobiDB-lite"/>
    </source>
</evidence>
<dbReference type="KEGG" id="xcr:J163_00234"/>
<feature type="transmembrane region" description="Helical" evidence="2">
    <location>
        <begin position="49"/>
        <end position="70"/>
    </location>
</feature>
<keyword evidence="2" id="KW-0472">Membrane</keyword>
<dbReference type="KEGG" id="xcf:J172_00228"/>
<comment type="caution">
    <text evidence="3">The sequence shown here is derived from an EMBL/GenBank/DDBJ whole genome shotgun (WGS) entry which is preliminary data.</text>
</comment>
<evidence type="ECO:0000256" key="2">
    <source>
        <dbReference type="SAM" id="Phobius"/>
    </source>
</evidence>
<evidence type="ECO:0000313" key="4">
    <source>
        <dbReference type="Proteomes" id="UP000052230"/>
    </source>
</evidence>
<keyword evidence="2" id="KW-1133">Transmembrane helix</keyword>